<comment type="caution">
    <text evidence="3">The sequence shown here is derived from an EMBL/GenBank/DDBJ whole genome shotgun (WGS) entry which is preliminary data.</text>
</comment>
<reference evidence="4" key="1">
    <citation type="journal article" date="2019" name="Int. J. Syst. Evol. Microbiol.">
        <title>The Global Catalogue of Microorganisms (GCM) 10K type strain sequencing project: providing services to taxonomists for standard genome sequencing and annotation.</title>
        <authorList>
            <consortium name="The Broad Institute Genomics Platform"/>
            <consortium name="The Broad Institute Genome Sequencing Center for Infectious Disease"/>
            <person name="Wu L."/>
            <person name="Ma J."/>
        </authorList>
    </citation>
    <scope>NUCLEOTIDE SEQUENCE [LARGE SCALE GENOMIC DNA]</scope>
    <source>
        <strain evidence="4">KACC 12602</strain>
    </source>
</reference>
<dbReference type="InterPro" id="IPR026444">
    <property type="entry name" value="Secre_tail"/>
</dbReference>
<evidence type="ECO:0000313" key="4">
    <source>
        <dbReference type="Proteomes" id="UP001596161"/>
    </source>
</evidence>
<protein>
    <submittedName>
        <fullName evidence="3">T9SS type A sorting domain-containing protein</fullName>
    </submittedName>
</protein>
<dbReference type="EMBL" id="JBHSKT010000001">
    <property type="protein sequence ID" value="MFC5269183.1"/>
    <property type="molecule type" value="Genomic_DNA"/>
</dbReference>
<feature type="signal peptide" evidence="1">
    <location>
        <begin position="1"/>
        <end position="25"/>
    </location>
</feature>
<feature type="domain" description="Secretion system C-terminal sorting" evidence="2">
    <location>
        <begin position="1154"/>
        <end position="1227"/>
    </location>
</feature>
<sequence length="1228" mass="130604">MKRPVLFRAFLIAFCLVAGFNLRLAAQTESVTDYQFSAYNGTFTPLPATASVVSLASPFAQAVPIGFTFNFAGANYTTVYVSEQGFISFNPAAKGEYESNLSGNNGPINDPSTSRPLIAPFWDQLRGNLPLSKASTINTGLPGNQIFTFEWLNYRWDGLSTTYVISFQVKLYEATGRIEFHYRQESGTPSNPTASIGLAGTATGPGNFLSLSDTGPSPSVSYLVETDNLSQKPATGQVYAFTPPPVQPVDVRIIALTAPLDSGCYGAGQPVKFLLKNTGSTALNLATTPVTVQATARGANGQNFPPLVLNTGTLAPGATQEVTVATNFNMQAAGMYRFNARASVSGDGNTSNDSMKVAISRTQMPTFLLPQAVNFTSVNGNGSNLPILFPGWKEAGGANAQFTGSTWSYRAGLGTATNNTAYFRMSNGSGSFNSIISPKVVPGASSVLRFKAAITDVNKTTPHATGIAGTNDSVKVMVSTNCGLSFTPLFSFSSTNATSLTNMLSDFQAPLGQYAGQNIILGICAKNGSRVSGPMYDFHIDDIFIGTPPPLDLAVTFFDSPLKTGCYSATEQVSLTLRNNGSNSLNFATTPAAVQVNVSGATSATLAHTLNTGVLTPGATQQLTLPTLLNMLPVGTYDFTAFAKVTGDPDATNDTVYTTRQTDSVYALPQSSSLAGFTGTNLSAIFPGWREASGLIPEGTQSSWQSETGLGGAGNQTIKVQLAMNFFYHWIVGPKVVAGTNTVVRFKAAITHHGGFTPSPSGMANTDDMVQVLVSADCGASFFPIYTFNSQTTAGLSNVLTDYGFSLSQYAGQEIIVAFMATDGTIDNPNNYNFHLDDIFIGDLPPADLGVTAILSPAPAGCYSNAEPVSVTIRNFGTQPVDLSNTPVTVMAQVSGATTATLSAFINTGTLLPADTLVVNLNPGLNMLVAGNYFFKAYTNILQDNNAANDSTTLVRTRYPLASLPQSIDFTGFTDANLSQVFPDWREASGKAPSGTASNWKHAMGLGSAQNTTAKIYLGSVWEKGWLIGPMFTPNHNTRLTFEAAITEWFNLNPDPTGLAGTDDSVKVMISEDCGATFQTLFVFDSASTVNLKDSLTTYSMPLGAYKSKEITIAFFATDGLTDDPSEYAFHLDNIRIEDIMGMKDEITAAPLLVYPNPNQGIFYVNLNGFEKEVTLTLSSLSGQEVIQKTVKAAEKRYAFEIKNLKPGIYVLKAVSENQTRVCRVVVQ</sequence>
<name>A0ABW0E4J5_9BACT</name>
<evidence type="ECO:0000259" key="2">
    <source>
        <dbReference type="Pfam" id="PF18962"/>
    </source>
</evidence>
<gene>
    <name evidence="3" type="ORF">ACFPIB_01090</name>
</gene>
<evidence type="ECO:0000313" key="3">
    <source>
        <dbReference type="EMBL" id="MFC5269183.1"/>
    </source>
</evidence>
<dbReference type="Proteomes" id="UP001596161">
    <property type="component" value="Unassembled WGS sequence"/>
</dbReference>
<proteinExistence type="predicted"/>
<evidence type="ECO:0000256" key="1">
    <source>
        <dbReference type="SAM" id="SignalP"/>
    </source>
</evidence>
<dbReference type="RefSeq" id="WP_378015566.1">
    <property type="nucleotide sequence ID" value="NZ_JBHSKT010000001.1"/>
</dbReference>
<organism evidence="3 4">
    <name type="scientific">Adhaeribacter terreus</name>
    <dbReference type="NCBI Taxonomy" id="529703"/>
    <lineage>
        <taxon>Bacteria</taxon>
        <taxon>Pseudomonadati</taxon>
        <taxon>Bacteroidota</taxon>
        <taxon>Cytophagia</taxon>
        <taxon>Cytophagales</taxon>
        <taxon>Hymenobacteraceae</taxon>
        <taxon>Adhaeribacter</taxon>
    </lineage>
</organism>
<feature type="chain" id="PRO_5047225375" evidence="1">
    <location>
        <begin position="26"/>
        <end position="1228"/>
    </location>
</feature>
<dbReference type="NCBIfam" id="TIGR04183">
    <property type="entry name" value="Por_Secre_tail"/>
    <property type="match status" value="1"/>
</dbReference>
<accession>A0ABW0E4J5</accession>
<keyword evidence="4" id="KW-1185">Reference proteome</keyword>
<dbReference type="Pfam" id="PF18962">
    <property type="entry name" value="Por_Secre_tail"/>
    <property type="match status" value="1"/>
</dbReference>
<keyword evidence="1" id="KW-0732">Signal</keyword>